<dbReference type="SMART" id="SM00487">
    <property type="entry name" value="DEXDc"/>
    <property type="match status" value="1"/>
</dbReference>
<dbReference type="GO" id="GO:0005524">
    <property type="term" value="F:ATP binding"/>
    <property type="evidence" value="ECO:0007669"/>
    <property type="project" value="UniProtKB-KW"/>
</dbReference>
<reference evidence="10 11" key="1">
    <citation type="submission" date="2018-11" db="EMBL/GenBank/DDBJ databases">
        <authorList>
            <consortium name="Pathogen Informatics"/>
        </authorList>
    </citation>
    <scope>NUCLEOTIDE SEQUENCE [LARGE SCALE GENOMIC DNA]</scope>
</reference>
<proteinExistence type="predicted"/>
<feature type="region of interest" description="Disordered" evidence="7">
    <location>
        <begin position="237"/>
        <end position="258"/>
    </location>
</feature>
<protein>
    <recommendedName>
        <fullName evidence="1">RNA helicase</fullName>
        <ecNumber evidence="1">3.6.4.13</ecNumber>
    </recommendedName>
</protein>
<name>A0A3P7JR04_STRVU</name>
<dbReference type="InterPro" id="IPR014014">
    <property type="entry name" value="RNA_helicase_DEAD_Q_motif"/>
</dbReference>
<dbReference type="GO" id="GO:0003676">
    <property type="term" value="F:nucleic acid binding"/>
    <property type="evidence" value="ECO:0007669"/>
    <property type="project" value="InterPro"/>
</dbReference>
<feature type="domain" description="DEAD-box RNA helicase Q" evidence="9">
    <location>
        <begin position="314"/>
        <end position="342"/>
    </location>
</feature>
<dbReference type="PROSITE" id="PS51195">
    <property type="entry name" value="Q_MOTIF"/>
    <property type="match status" value="2"/>
</dbReference>
<dbReference type="PROSITE" id="PS51192">
    <property type="entry name" value="HELICASE_ATP_BIND_1"/>
    <property type="match status" value="1"/>
</dbReference>
<evidence type="ECO:0000256" key="2">
    <source>
        <dbReference type="ARBA" id="ARBA00022741"/>
    </source>
</evidence>
<dbReference type="InterPro" id="IPR027417">
    <property type="entry name" value="P-loop_NTPase"/>
</dbReference>
<gene>
    <name evidence="10" type="ORF">SVUK_LOCUS13695</name>
</gene>
<keyword evidence="3" id="KW-0378">Hydrolase</keyword>
<keyword evidence="11" id="KW-1185">Reference proteome</keyword>
<dbReference type="Gene3D" id="3.40.50.300">
    <property type="entry name" value="P-loop containing nucleotide triphosphate hydrolases"/>
    <property type="match status" value="2"/>
</dbReference>
<feature type="domain" description="DEAD-box RNA helicase Q" evidence="9">
    <location>
        <begin position="191"/>
        <end position="219"/>
    </location>
</feature>
<evidence type="ECO:0000259" key="8">
    <source>
        <dbReference type="PROSITE" id="PS51192"/>
    </source>
</evidence>
<evidence type="ECO:0000256" key="5">
    <source>
        <dbReference type="ARBA" id="ARBA00022840"/>
    </source>
</evidence>
<keyword evidence="2" id="KW-0547">Nucleotide-binding</keyword>
<feature type="region of interest" description="Disordered" evidence="7">
    <location>
        <begin position="34"/>
        <end position="138"/>
    </location>
</feature>
<keyword evidence="4" id="KW-0347">Helicase</keyword>
<feature type="compositionally biased region" description="Basic residues" evidence="7">
    <location>
        <begin position="239"/>
        <end position="249"/>
    </location>
</feature>
<feature type="compositionally biased region" description="Basic residues" evidence="7">
    <location>
        <begin position="117"/>
        <end position="126"/>
    </location>
</feature>
<feature type="compositionally biased region" description="Basic and acidic residues" evidence="7">
    <location>
        <begin position="53"/>
        <end position="75"/>
    </location>
</feature>
<evidence type="ECO:0000256" key="6">
    <source>
        <dbReference type="PROSITE-ProRule" id="PRU00552"/>
    </source>
</evidence>
<dbReference type="EC" id="3.6.4.13" evidence="1"/>
<evidence type="ECO:0000256" key="1">
    <source>
        <dbReference type="ARBA" id="ARBA00012552"/>
    </source>
</evidence>
<feature type="short sequence motif" description="Q motif" evidence="6">
    <location>
        <begin position="314"/>
        <end position="342"/>
    </location>
</feature>
<dbReference type="OrthoDB" id="4310724at2759"/>
<dbReference type="Pfam" id="PF00270">
    <property type="entry name" value="DEAD"/>
    <property type="match status" value="1"/>
</dbReference>
<sequence>MPHVVSLSNQGKWKEGVLTGNFADAEFGFLGSFQELLPEGGGSSKSEKNKKKKSEDHEKSKKNVDVDVQKLDDEKKKKKRKRKKNTEDKVVEDLGDNLKNAQKSEQTVEKEAEQKKETKKKKKKRKQEKEISSTPAKKVKFSAEVTVAEAETSEKENNVTVVAKKDEEAIQRIVIDDEDEENVEDSSKQKSSWEDLYLPGPVMKAIKDLGFQNPTEIQRQVLPLAVRDRCDVLGAAETKKKKKKKKKRKQEKEISSTPAKKVKFSAEVTVAEAETSEKGNNVAVVSKKDEEVIQRIVIDDEDEENVEDSSKQKSSWEDLYLPEPVMKAIKDLGFQNPTEIQRQVLPLAVRDRCDVLGAAETGSGKTLAYAIPMVARLLEMSEQPQLSRTGPKALILAPTRELVVQVMKHVSAMLKYTNFKVFPIVGGLAQVRQARILKERKPEVIVATPGRLWAMMKEEVNLGKLKVVLKALKLYIDLLPS</sequence>
<feature type="short sequence motif" description="Q motif" evidence="6">
    <location>
        <begin position="191"/>
        <end position="219"/>
    </location>
</feature>
<organism evidence="10 11">
    <name type="scientific">Strongylus vulgaris</name>
    <name type="common">Blood worm</name>
    <dbReference type="NCBI Taxonomy" id="40348"/>
    <lineage>
        <taxon>Eukaryota</taxon>
        <taxon>Metazoa</taxon>
        <taxon>Ecdysozoa</taxon>
        <taxon>Nematoda</taxon>
        <taxon>Chromadorea</taxon>
        <taxon>Rhabditida</taxon>
        <taxon>Rhabditina</taxon>
        <taxon>Rhabditomorpha</taxon>
        <taxon>Strongyloidea</taxon>
        <taxon>Strongylidae</taxon>
        <taxon>Strongylus</taxon>
    </lineage>
</organism>
<feature type="compositionally biased region" description="Basic and acidic residues" evidence="7">
    <location>
        <begin position="106"/>
        <end position="116"/>
    </location>
</feature>
<dbReference type="Proteomes" id="UP000270094">
    <property type="component" value="Unassembled WGS sequence"/>
</dbReference>
<feature type="region of interest" description="Disordered" evidence="7">
    <location>
        <begin position="173"/>
        <end position="192"/>
    </location>
</feature>
<evidence type="ECO:0000256" key="4">
    <source>
        <dbReference type="ARBA" id="ARBA00022806"/>
    </source>
</evidence>
<dbReference type="InterPro" id="IPR011545">
    <property type="entry name" value="DEAD/DEAH_box_helicase_dom"/>
</dbReference>
<dbReference type="SUPFAM" id="SSF52540">
    <property type="entry name" value="P-loop containing nucleoside triphosphate hydrolases"/>
    <property type="match status" value="2"/>
</dbReference>
<evidence type="ECO:0000313" key="10">
    <source>
        <dbReference type="EMBL" id="VDM78697.1"/>
    </source>
</evidence>
<dbReference type="InterPro" id="IPR014001">
    <property type="entry name" value="Helicase_ATP-bd"/>
</dbReference>
<dbReference type="PANTHER" id="PTHR47959">
    <property type="entry name" value="ATP-DEPENDENT RNA HELICASE RHLE-RELATED"/>
    <property type="match status" value="1"/>
</dbReference>
<evidence type="ECO:0000256" key="7">
    <source>
        <dbReference type="SAM" id="MobiDB-lite"/>
    </source>
</evidence>
<dbReference type="GO" id="GO:0003724">
    <property type="term" value="F:RNA helicase activity"/>
    <property type="evidence" value="ECO:0007669"/>
    <property type="project" value="UniProtKB-EC"/>
</dbReference>
<feature type="domain" description="Helicase ATP-binding" evidence="8">
    <location>
        <begin position="346"/>
        <end position="468"/>
    </location>
</feature>
<keyword evidence="5" id="KW-0067">ATP-binding</keyword>
<evidence type="ECO:0000313" key="11">
    <source>
        <dbReference type="Proteomes" id="UP000270094"/>
    </source>
</evidence>
<dbReference type="GO" id="GO:0005829">
    <property type="term" value="C:cytosol"/>
    <property type="evidence" value="ECO:0007669"/>
    <property type="project" value="TreeGrafter"/>
</dbReference>
<dbReference type="GO" id="GO:0016787">
    <property type="term" value="F:hydrolase activity"/>
    <property type="evidence" value="ECO:0007669"/>
    <property type="project" value="UniProtKB-KW"/>
</dbReference>
<dbReference type="AlphaFoldDB" id="A0A3P7JR04"/>
<accession>A0A3P7JR04</accession>
<dbReference type="InterPro" id="IPR050079">
    <property type="entry name" value="DEAD_box_RNA_helicase"/>
</dbReference>
<dbReference type="PANTHER" id="PTHR47959:SF1">
    <property type="entry name" value="ATP-DEPENDENT RNA HELICASE DBPA"/>
    <property type="match status" value="1"/>
</dbReference>
<evidence type="ECO:0000256" key="3">
    <source>
        <dbReference type="ARBA" id="ARBA00022801"/>
    </source>
</evidence>
<evidence type="ECO:0000259" key="9">
    <source>
        <dbReference type="PROSITE" id="PS51195"/>
    </source>
</evidence>
<dbReference type="EMBL" id="UYYB01102688">
    <property type="protein sequence ID" value="VDM78697.1"/>
    <property type="molecule type" value="Genomic_DNA"/>
</dbReference>